<evidence type="ECO:0000313" key="1">
    <source>
        <dbReference type="EMBL" id="GEU35011.1"/>
    </source>
</evidence>
<gene>
    <name evidence="1" type="ORF">Tci_006989</name>
</gene>
<dbReference type="AlphaFoldDB" id="A0A6L2JDJ3"/>
<sequence>MHYGTVDQLDRRRLESVAPIVATRSTIKSPETEWVRQLAYGCVPKSLDEYLQMGAITVVAFKAQFCRGDHGSEPFILLEAVASNNLWTWHAFFGVSGMNNDVEVLRQSPLFNDLNSGRAQDVPFVANDVPYKRGYYLTDRIYPQRSVLIKSIKDPGTNDHKRILYKTKHEAARKDVERAFGVLKKKWKIIKYPVRGLTQSRLSDIMYTCLILHNMIIHDKSKAICPDYFSKEQHRADDPVRTHA</sequence>
<dbReference type="EMBL" id="BKCJ010000643">
    <property type="protein sequence ID" value="GEU35011.1"/>
    <property type="molecule type" value="Genomic_DNA"/>
</dbReference>
<dbReference type="PANTHER" id="PTHR47150:SF5">
    <property type="entry name" value="OS07G0546750 PROTEIN"/>
    <property type="match status" value="1"/>
</dbReference>
<reference evidence="1" key="1">
    <citation type="journal article" date="2019" name="Sci. Rep.">
        <title>Draft genome of Tanacetum cinerariifolium, the natural source of mosquito coil.</title>
        <authorList>
            <person name="Yamashiro T."/>
            <person name="Shiraishi A."/>
            <person name="Satake H."/>
            <person name="Nakayama K."/>
        </authorList>
    </citation>
    <scope>NUCLEOTIDE SEQUENCE</scope>
</reference>
<protein>
    <submittedName>
        <fullName evidence="1">Protein ALP1-like</fullName>
    </submittedName>
</protein>
<dbReference type="PANTHER" id="PTHR47150">
    <property type="entry name" value="OS12G0169200 PROTEIN"/>
    <property type="match status" value="1"/>
</dbReference>
<dbReference type="InterPro" id="IPR006912">
    <property type="entry name" value="Harbinger_derived_prot"/>
</dbReference>
<dbReference type="Pfam" id="PF04827">
    <property type="entry name" value="Plant_tran"/>
    <property type="match status" value="1"/>
</dbReference>
<accession>A0A6L2JDJ3</accession>
<proteinExistence type="predicted"/>
<organism evidence="1">
    <name type="scientific">Tanacetum cinerariifolium</name>
    <name type="common">Dalmatian daisy</name>
    <name type="synonym">Chrysanthemum cinerariifolium</name>
    <dbReference type="NCBI Taxonomy" id="118510"/>
    <lineage>
        <taxon>Eukaryota</taxon>
        <taxon>Viridiplantae</taxon>
        <taxon>Streptophyta</taxon>
        <taxon>Embryophyta</taxon>
        <taxon>Tracheophyta</taxon>
        <taxon>Spermatophyta</taxon>
        <taxon>Magnoliopsida</taxon>
        <taxon>eudicotyledons</taxon>
        <taxon>Gunneridae</taxon>
        <taxon>Pentapetalae</taxon>
        <taxon>asterids</taxon>
        <taxon>campanulids</taxon>
        <taxon>Asterales</taxon>
        <taxon>Asteraceae</taxon>
        <taxon>Asteroideae</taxon>
        <taxon>Anthemideae</taxon>
        <taxon>Anthemidinae</taxon>
        <taxon>Tanacetum</taxon>
    </lineage>
</organism>
<name>A0A6L2JDJ3_TANCI</name>
<comment type="caution">
    <text evidence="1">The sequence shown here is derived from an EMBL/GenBank/DDBJ whole genome shotgun (WGS) entry which is preliminary data.</text>
</comment>